<reference evidence="1" key="1">
    <citation type="submission" date="2019-08" db="EMBL/GenBank/DDBJ databases">
        <title>The genome of the North American firefly Photinus pyralis.</title>
        <authorList>
            <consortium name="Photinus pyralis genome working group"/>
            <person name="Fallon T.R."/>
            <person name="Sander Lower S.E."/>
            <person name="Weng J.-K."/>
        </authorList>
    </citation>
    <scope>NUCLEOTIDE SEQUENCE</scope>
    <source>
        <strain evidence="1">TRF0915ILg1</strain>
        <tissue evidence="1">Whole body</tissue>
    </source>
</reference>
<dbReference type="EMBL" id="VTPC01084773">
    <property type="protein sequence ID" value="KAF2887174.1"/>
    <property type="molecule type" value="Genomic_DNA"/>
</dbReference>
<accession>A0A8K0G5V5</accession>
<gene>
    <name evidence="1" type="ORF">ILUMI_18999</name>
</gene>
<sequence>MSTARRLINVENPRKREFSRVYSSNKTIVCRPMFIKTLGISTKRVNTALRKMRNLSVPDKRGVVGGHNKTSKKQRVTMINHINKFPRYISHYCRATRNNKEFLPIEMTVTLMHKLYTEENSTHVSLSAYRKIFYKEFNLKTKIPKKDTCNKCDSYQAKIQKITSNNKEKQNVSSEHYRHLEEAELARKQMNSDL</sequence>
<dbReference type="PANTHER" id="PTHR10773">
    <property type="entry name" value="DNA-DIRECTED RNA POLYMERASES I, II, AND III SUBUNIT RPABC2"/>
    <property type="match status" value="1"/>
</dbReference>
<proteinExistence type="predicted"/>
<evidence type="ECO:0000313" key="2">
    <source>
        <dbReference type="Proteomes" id="UP000801492"/>
    </source>
</evidence>
<dbReference type="AlphaFoldDB" id="A0A8K0G5V5"/>
<dbReference type="Proteomes" id="UP000801492">
    <property type="component" value="Unassembled WGS sequence"/>
</dbReference>
<name>A0A8K0G5V5_IGNLU</name>
<evidence type="ECO:0000313" key="1">
    <source>
        <dbReference type="EMBL" id="KAF2887174.1"/>
    </source>
</evidence>
<dbReference type="OrthoDB" id="6420725at2759"/>
<organism evidence="1 2">
    <name type="scientific">Ignelater luminosus</name>
    <name type="common">Cucubano</name>
    <name type="synonym">Pyrophorus luminosus</name>
    <dbReference type="NCBI Taxonomy" id="2038154"/>
    <lineage>
        <taxon>Eukaryota</taxon>
        <taxon>Metazoa</taxon>
        <taxon>Ecdysozoa</taxon>
        <taxon>Arthropoda</taxon>
        <taxon>Hexapoda</taxon>
        <taxon>Insecta</taxon>
        <taxon>Pterygota</taxon>
        <taxon>Neoptera</taxon>
        <taxon>Endopterygota</taxon>
        <taxon>Coleoptera</taxon>
        <taxon>Polyphaga</taxon>
        <taxon>Elateriformia</taxon>
        <taxon>Elateroidea</taxon>
        <taxon>Elateridae</taxon>
        <taxon>Agrypninae</taxon>
        <taxon>Pyrophorini</taxon>
        <taxon>Ignelater</taxon>
    </lineage>
</organism>
<dbReference type="PANTHER" id="PTHR10773:SF19">
    <property type="match status" value="1"/>
</dbReference>
<keyword evidence="2" id="KW-1185">Reference proteome</keyword>
<comment type="caution">
    <text evidence="1">The sequence shown here is derived from an EMBL/GenBank/DDBJ whole genome shotgun (WGS) entry which is preliminary data.</text>
</comment>
<protein>
    <submittedName>
        <fullName evidence="1">Uncharacterized protein</fullName>
    </submittedName>
</protein>